<dbReference type="PANTHER" id="PTHR35391:SF7">
    <property type="entry name" value="C2H2-TYPE DOMAIN-CONTAINING PROTEIN"/>
    <property type="match status" value="1"/>
</dbReference>
<dbReference type="EMBL" id="JAQHRD010000002">
    <property type="protein sequence ID" value="KAJ6445032.1"/>
    <property type="molecule type" value="Genomic_DNA"/>
</dbReference>
<feature type="compositionally biased region" description="Basic and acidic residues" evidence="1">
    <location>
        <begin position="610"/>
        <end position="626"/>
    </location>
</feature>
<feature type="compositionally biased region" description="Acidic residues" evidence="1">
    <location>
        <begin position="762"/>
        <end position="773"/>
    </location>
</feature>
<sequence>MGDSIASHVESCLGLFHLVTDQPRSATGATEPFLRDIKDEQTRFKVWAGNIGAHHTGMSSLDYRLRDSSHIRTQVIKLLQDLDNLLEDGSAIISEDDSHSEQNGNERQPELQGKTNATQITTVLADSRGTLSSAPNEEDCDVEEDDIESELGQISMDVADVVNCLLRLSAAIRNPAPHDRFAASHFTDTSHYELFDIRHVQSKFDGVEADLAERLGKAISRRRQYFKYREAHHAKLSRGLDLHRGGDAATTVGSGEPQTIASSIPRLLQTESSSTEGLLVFSEDRSDSGYTQTSDYYSLMEEDVDVSDQSVESSDFASALEALDGESGGLSLLDTDNLQKAEDVEEIKLVVEPQPLPSSESLMKSRTASTDWKLGEGLSALPQSYQGADVDIDELLKTGQDVTSRPSNAEGPKQVEDRHQESAPAQPPQSRPNQGKVPAGSPGLDDIVSLLNRIPVSKEGVQDNDAPPTKSVRPLEAATPTKALPRKVATTTKSSNYMPPSCEDAPTSTPKAKGAPIVGTPIIQAAATNTSVPKTTEAKTPGAKVPTAKDAIARADPAKTSKAKAAEKKKAAAGHAMPPSRGPVITQALHQRNPAAIPAPSHYPPQTRSSDVDYHMEDDLMSDRSRMPPPPNTPRRRQQASAYGTPLDDARLRPGAGHRTEDGLISDRRRMPPPPPAADITRRTMARANSGDRKPIPAENSGRDDEGGHKARSSRDSESRETSNQLHQRLSFKQPAPRIVTAHATTPSARFTDSVMRRLREEEEEVEENDEPDIPLHHKRPFGAGLKRKKIEFVRATESDPSLPSSSTSSASKGTLTGDLYASIVLGEGSSKSDPASRRESPGAPTDNDDEPAICPVCSFPITTSLREHEATLVHQISLTHSHPPSGLDRNRMGLRTLQSQGWDPDARRGLGLGGEGPQYPIKVIAKQDNLGIGASAQEASKDAAKKKETQQAPPRQLTAKERKALAAKERQRAERLQAEIYGRVDVERYLKGTGTDNAI</sequence>
<feature type="compositionally biased region" description="Basic and acidic residues" evidence="1">
    <location>
        <begin position="690"/>
        <end position="721"/>
    </location>
</feature>
<feature type="region of interest" description="Disordered" evidence="1">
    <location>
        <begin position="94"/>
        <end position="117"/>
    </location>
</feature>
<evidence type="ECO:0000256" key="1">
    <source>
        <dbReference type="SAM" id="MobiDB-lite"/>
    </source>
</evidence>
<keyword evidence="4" id="KW-1185">Reference proteome</keyword>
<dbReference type="AlphaFoldDB" id="A0AB34G065"/>
<evidence type="ECO:0000313" key="4">
    <source>
        <dbReference type="Proteomes" id="UP001163105"/>
    </source>
</evidence>
<feature type="compositionally biased region" description="Basic and acidic residues" evidence="1">
    <location>
        <begin position="940"/>
        <end position="950"/>
    </location>
</feature>
<dbReference type="Proteomes" id="UP001163105">
    <property type="component" value="Unassembled WGS sequence"/>
</dbReference>
<gene>
    <name evidence="3" type="ORF">O9K51_03434</name>
</gene>
<accession>A0AB34G065</accession>
<feature type="region of interest" description="Disordered" evidence="1">
    <location>
        <begin position="936"/>
        <end position="971"/>
    </location>
</feature>
<dbReference type="PROSITE" id="PS50174">
    <property type="entry name" value="G_PATCH"/>
    <property type="match status" value="1"/>
</dbReference>
<evidence type="ECO:0000313" key="3">
    <source>
        <dbReference type="EMBL" id="KAJ6445032.1"/>
    </source>
</evidence>
<dbReference type="InterPro" id="IPR000467">
    <property type="entry name" value="G_patch_dom"/>
</dbReference>
<proteinExistence type="predicted"/>
<feature type="compositionally biased region" description="Basic and acidic residues" evidence="1">
    <location>
        <begin position="648"/>
        <end position="670"/>
    </location>
</feature>
<dbReference type="SMART" id="SM00443">
    <property type="entry name" value="G_patch"/>
    <property type="match status" value="1"/>
</dbReference>
<organism evidence="3 4">
    <name type="scientific">Purpureocillium lavendulum</name>
    <dbReference type="NCBI Taxonomy" id="1247861"/>
    <lineage>
        <taxon>Eukaryota</taxon>
        <taxon>Fungi</taxon>
        <taxon>Dikarya</taxon>
        <taxon>Ascomycota</taxon>
        <taxon>Pezizomycotina</taxon>
        <taxon>Sordariomycetes</taxon>
        <taxon>Hypocreomycetidae</taxon>
        <taxon>Hypocreales</taxon>
        <taxon>Ophiocordycipitaceae</taxon>
        <taxon>Purpureocillium</taxon>
    </lineage>
</organism>
<dbReference type="GO" id="GO:0003676">
    <property type="term" value="F:nucleic acid binding"/>
    <property type="evidence" value="ECO:0007669"/>
    <property type="project" value="InterPro"/>
</dbReference>
<dbReference type="PANTHER" id="PTHR35391">
    <property type="entry name" value="C2H2-TYPE DOMAIN-CONTAINING PROTEIN-RELATED"/>
    <property type="match status" value="1"/>
</dbReference>
<name>A0AB34G065_9HYPO</name>
<feature type="domain" description="G-patch" evidence="2">
    <location>
        <begin position="890"/>
        <end position="938"/>
    </location>
</feature>
<protein>
    <submittedName>
        <fullName evidence="3">G-patch domain-containingprotein</fullName>
    </submittedName>
</protein>
<feature type="compositionally biased region" description="Basic and acidic residues" evidence="1">
    <location>
        <begin position="551"/>
        <end position="570"/>
    </location>
</feature>
<feature type="region of interest" description="Disordered" evidence="1">
    <location>
        <begin position="827"/>
        <end position="854"/>
    </location>
</feature>
<feature type="compositionally biased region" description="Basic and acidic residues" evidence="1">
    <location>
        <begin position="959"/>
        <end position="971"/>
    </location>
</feature>
<comment type="caution">
    <text evidence="3">The sequence shown here is derived from an EMBL/GenBank/DDBJ whole genome shotgun (WGS) entry which is preliminary data.</text>
</comment>
<feature type="compositionally biased region" description="Polar residues" evidence="1">
    <location>
        <begin position="489"/>
        <end position="498"/>
    </location>
</feature>
<feature type="region of interest" description="Disordered" evidence="1">
    <location>
        <begin position="458"/>
        <end position="782"/>
    </location>
</feature>
<evidence type="ECO:0000259" key="2">
    <source>
        <dbReference type="PROSITE" id="PS50174"/>
    </source>
</evidence>
<reference evidence="3" key="1">
    <citation type="submission" date="2023-01" db="EMBL/GenBank/DDBJ databases">
        <title>The growth and conidiation of Purpureocillium lavendulum are regulated by nitrogen source and histone H3K14 acetylation.</title>
        <authorList>
            <person name="Tang P."/>
            <person name="Han J."/>
            <person name="Zhang C."/>
            <person name="Tang P."/>
            <person name="Qi F."/>
            <person name="Zhang K."/>
            <person name="Liang L."/>
        </authorList>
    </citation>
    <scope>NUCLEOTIDE SEQUENCE</scope>
    <source>
        <strain evidence="3">YMF1.00683</strain>
    </source>
</reference>
<feature type="region of interest" description="Disordered" evidence="1">
    <location>
        <begin position="398"/>
        <end position="446"/>
    </location>
</feature>